<keyword evidence="1 4" id="KW-0808">Transferase</keyword>
<evidence type="ECO:0000259" key="3">
    <source>
        <dbReference type="PROSITE" id="PS51186"/>
    </source>
</evidence>
<dbReference type="Pfam" id="PF00583">
    <property type="entry name" value="Acetyltransf_1"/>
    <property type="match status" value="1"/>
</dbReference>
<dbReference type="AlphaFoldDB" id="A0A127Q0V9"/>
<reference evidence="4 5" key="1">
    <citation type="submission" date="2015-11" db="EMBL/GenBank/DDBJ databases">
        <title>Exploring the genomic traits of fungus-feeding bacterial genus Collimonas.</title>
        <authorList>
            <person name="Song C."/>
            <person name="Schmidt R."/>
            <person name="de Jager V."/>
            <person name="Krzyzanowska D."/>
            <person name="Jongedijk E."/>
            <person name="Cankar K."/>
            <person name="Beekwilder J."/>
            <person name="van Veen A."/>
            <person name="de Boer W."/>
            <person name="van Veen J.A."/>
            <person name="Garbeva P."/>
        </authorList>
    </citation>
    <scope>NUCLEOTIDE SEQUENCE [LARGE SCALE GENOMIC DNA]</scope>
    <source>
        <strain evidence="4 5">Ter91</strain>
    </source>
</reference>
<keyword evidence="2" id="KW-0012">Acyltransferase</keyword>
<dbReference type="STRING" id="279113.CPter91_1253"/>
<organism evidence="4 5">
    <name type="scientific">Collimonas pratensis</name>
    <dbReference type="NCBI Taxonomy" id="279113"/>
    <lineage>
        <taxon>Bacteria</taxon>
        <taxon>Pseudomonadati</taxon>
        <taxon>Pseudomonadota</taxon>
        <taxon>Betaproteobacteria</taxon>
        <taxon>Burkholderiales</taxon>
        <taxon>Oxalobacteraceae</taxon>
        <taxon>Collimonas</taxon>
    </lineage>
</organism>
<dbReference type="SUPFAM" id="SSF55729">
    <property type="entry name" value="Acyl-CoA N-acyltransferases (Nat)"/>
    <property type="match status" value="1"/>
</dbReference>
<dbReference type="EMBL" id="CP013234">
    <property type="protein sequence ID" value="AMP03636.1"/>
    <property type="molecule type" value="Genomic_DNA"/>
</dbReference>
<dbReference type="Gene3D" id="3.40.630.30">
    <property type="match status" value="1"/>
</dbReference>
<dbReference type="GO" id="GO:0016747">
    <property type="term" value="F:acyltransferase activity, transferring groups other than amino-acyl groups"/>
    <property type="evidence" value="ECO:0007669"/>
    <property type="project" value="InterPro"/>
</dbReference>
<dbReference type="InterPro" id="IPR000182">
    <property type="entry name" value="GNAT_dom"/>
</dbReference>
<dbReference type="KEGG" id="cpra:CPter91_1253"/>
<dbReference type="PANTHER" id="PTHR43877:SF2">
    <property type="entry name" value="AMINOALKYLPHOSPHONATE N-ACETYLTRANSFERASE-RELATED"/>
    <property type="match status" value="1"/>
</dbReference>
<accession>A0A127Q0V9</accession>
<dbReference type="InterPro" id="IPR050832">
    <property type="entry name" value="Bact_Acetyltransf"/>
</dbReference>
<evidence type="ECO:0000256" key="1">
    <source>
        <dbReference type="ARBA" id="ARBA00022679"/>
    </source>
</evidence>
<name>A0A127Q0V9_9BURK</name>
<dbReference type="Proteomes" id="UP000074561">
    <property type="component" value="Chromosome"/>
</dbReference>
<dbReference type="PATRIC" id="fig|279113.9.peg.1249"/>
<proteinExistence type="predicted"/>
<gene>
    <name evidence="4" type="ORF">CPter91_1253</name>
</gene>
<dbReference type="CDD" id="cd04301">
    <property type="entry name" value="NAT_SF"/>
    <property type="match status" value="1"/>
</dbReference>
<evidence type="ECO:0000313" key="5">
    <source>
        <dbReference type="Proteomes" id="UP000074561"/>
    </source>
</evidence>
<evidence type="ECO:0000256" key="2">
    <source>
        <dbReference type="ARBA" id="ARBA00023315"/>
    </source>
</evidence>
<dbReference type="InterPro" id="IPR016181">
    <property type="entry name" value="Acyl_CoA_acyltransferase"/>
</dbReference>
<protein>
    <submittedName>
        <fullName evidence="4">Acetyltransferase family protein</fullName>
    </submittedName>
</protein>
<dbReference type="PROSITE" id="PS51186">
    <property type="entry name" value="GNAT"/>
    <property type="match status" value="1"/>
</dbReference>
<evidence type="ECO:0000313" key="4">
    <source>
        <dbReference type="EMBL" id="AMP03636.1"/>
    </source>
</evidence>
<sequence length="200" mass="22138">MKCAGAAKYSSCLPENNHLSCGNYIQIRSSYMKIRALTPADLASYRQLRLESILDAPSSFVPTHEEESALPEEQMAARLKESPFQVTYGAFQDEVLVGVVGLVRDARSKICHRATVVGVYVTPQARAGGIAQRLFEAVIAHARNIPELVQLDLKVNTINPGARALYAKLGFVSCGFDHRAMRIEGKFHDEERMALYLDVI</sequence>
<feature type="domain" description="N-acetyltransferase" evidence="3">
    <location>
        <begin position="32"/>
        <end position="198"/>
    </location>
</feature>
<dbReference type="PANTHER" id="PTHR43877">
    <property type="entry name" value="AMINOALKYLPHOSPHONATE N-ACETYLTRANSFERASE-RELATED-RELATED"/>
    <property type="match status" value="1"/>
</dbReference>